<feature type="region of interest" description="Disordered" evidence="3">
    <location>
        <begin position="926"/>
        <end position="1282"/>
    </location>
</feature>
<organism evidence="5 6">
    <name type="scientific">Mytilus coruscus</name>
    <name type="common">Sea mussel</name>
    <dbReference type="NCBI Taxonomy" id="42192"/>
    <lineage>
        <taxon>Eukaryota</taxon>
        <taxon>Metazoa</taxon>
        <taxon>Spiralia</taxon>
        <taxon>Lophotrochozoa</taxon>
        <taxon>Mollusca</taxon>
        <taxon>Bivalvia</taxon>
        <taxon>Autobranchia</taxon>
        <taxon>Pteriomorphia</taxon>
        <taxon>Mytilida</taxon>
        <taxon>Mytiloidea</taxon>
        <taxon>Mytilidae</taxon>
        <taxon>Mytilinae</taxon>
        <taxon>Mytilus</taxon>
    </lineage>
</organism>
<evidence type="ECO:0000256" key="2">
    <source>
        <dbReference type="PROSITE-ProRule" id="PRU00332"/>
    </source>
</evidence>
<feature type="compositionally biased region" description="Basic and acidic residues" evidence="3">
    <location>
        <begin position="723"/>
        <end position="732"/>
    </location>
</feature>
<feature type="compositionally biased region" description="Basic and acidic residues" evidence="3">
    <location>
        <begin position="1100"/>
        <end position="1124"/>
    </location>
</feature>
<proteinExistence type="predicted"/>
<dbReference type="GO" id="GO:0005829">
    <property type="term" value="C:cytosol"/>
    <property type="evidence" value="ECO:0007669"/>
    <property type="project" value="TreeGrafter"/>
</dbReference>
<dbReference type="InterPro" id="IPR036390">
    <property type="entry name" value="WH_DNA-bd_sf"/>
</dbReference>
<feature type="compositionally biased region" description="Basic and acidic residues" evidence="3">
    <location>
        <begin position="1025"/>
        <end position="1040"/>
    </location>
</feature>
<dbReference type="FunFam" id="1.10.10.10:FF:000131">
    <property type="entry name" value="la-related protein 1B isoform X2"/>
    <property type="match status" value="1"/>
</dbReference>
<dbReference type="InterPro" id="IPR036388">
    <property type="entry name" value="WH-like_DNA-bd_sf"/>
</dbReference>
<dbReference type="GO" id="GO:0048255">
    <property type="term" value="P:mRNA stabilization"/>
    <property type="evidence" value="ECO:0007669"/>
    <property type="project" value="InterPro"/>
</dbReference>
<dbReference type="GO" id="GO:0010494">
    <property type="term" value="C:cytoplasmic stress granule"/>
    <property type="evidence" value="ECO:0007669"/>
    <property type="project" value="TreeGrafter"/>
</dbReference>
<reference evidence="5 6" key="1">
    <citation type="submission" date="2020-06" db="EMBL/GenBank/DDBJ databases">
        <authorList>
            <person name="Li R."/>
            <person name="Bekaert M."/>
        </authorList>
    </citation>
    <scope>NUCLEOTIDE SEQUENCE [LARGE SCALE GENOMIC DNA]</scope>
    <source>
        <strain evidence="5">Wild</strain>
        <strain evidence="6">wild</strain>
    </source>
</reference>
<feature type="compositionally biased region" description="Basic residues" evidence="3">
    <location>
        <begin position="192"/>
        <end position="201"/>
    </location>
</feature>
<feature type="compositionally biased region" description="Polar residues" evidence="3">
    <location>
        <begin position="26"/>
        <end position="35"/>
    </location>
</feature>
<feature type="compositionally biased region" description="Basic and acidic residues" evidence="3">
    <location>
        <begin position="696"/>
        <end position="714"/>
    </location>
</feature>
<keyword evidence="6" id="KW-1185">Reference proteome</keyword>
<feature type="compositionally biased region" description="Basic and acidic residues" evidence="3">
    <location>
        <begin position="926"/>
        <end position="955"/>
    </location>
</feature>
<dbReference type="InterPro" id="IPR006607">
    <property type="entry name" value="DM15"/>
</dbReference>
<feature type="domain" description="HTH La-type RNA-binding" evidence="4">
    <location>
        <begin position="338"/>
        <end position="430"/>
    </location>
</feature>
<dbReference type="GO" id="GO:0045727">
    <property type="term" value="P:positive regulation of translation"/>
    <property type="evidence" value="ECO:0007669"/>
    <property type="project" value="TreeGrafter"/>
</dbReference>
<dbReference type="GO" id="GO:0000339">
    <property type="term" value="F:RNA cap binding"/>
    <property type="evidence" value="ECO:0007669"/>
    <property type="project" value="InterPro"/>
</dbReference>
<dbReference type="EMBL" id="CACVKT020009700">
    <property type="protein sequence ID" value="CAC5422792.1"/>
    <property type="molecule type" value="Genomic_DNA"/>
</dbReference>
<feature type="compositionally biased region" description="Polar residues" evidence="3">
    <location>
        <begin position="1187"/>
        <end position="1202"/>
    </location>
</feature>
<dbReference type="Pfam" id="PF21071">
    <property type="entry name" value="LARP1_HEAT"/>
    <property type="match status" value="1"/>
</dbReference>
<feature type="compositionally biased region" description="Low complexity" evidence="3">
    <location>
        <begin position="1125"/>
        <end position="1137"/>
    </location>
</feature>
<dbReference type="PROSITE" id="PS50961">
    <property type="entry name" value="HTH_LA"/>
    <property type="match status" value="1"/>
</dbReference>
<dbReference type="PANTHER" id="PTHR22792">
    <property type="entry name" value="LUPUS LA PROTEIN-RELATED"/>
    <property type="match status" value="1"/>
</dbReference>
<feature type="compositionally biased region" description="Basic and acidic residues" evidence="3">
    <location>
        <begin position="53"/>
        <end position="71"/>
    </location>
</feature>
<evidence type="ECO:0000256" key="3">
    <source>
        <dbReference type="SAM" id="MobiDB-lite"/>
    </source>
</evidence>
<dbReference type="InterPro" id="IPR045180">
    <property type="entry name" value="La_dom_prot"/>
</dbReference>
<name>A0A6J8ESX7_MYTCO</name>
<feature type="compositionally biased region" description="Polar residues" evidence="3">
    <location>
        <begin position="764"/>
        <end position="782"/>
    </location>
</feature>
<dbReference type="Pfam" id="PF05383">
    <property type="entry name" value="La"/>
    <property type="match status" value="1"/>
</dbReference>
<feature type="compositionally biased region" description="Basic and acidic residues" evidence="3">
    <location>
        <begin position="976"/>
        <end position="1012"/>
    </location>
</feature>
<feature type="region of interest" description="Disordered" evidence="3">
    <location>
        <begin position="668"/>
        <end position="782"/>
    </location>
</feature>
<dbReference type="InterPro" id="IPR006630">
    <property type="entry name" value="La_HTH"/>
</dbReference>
<keyword evidence="1 2" id="KW-0694">RNA-binding</keyword>
<accession>A0A6J8ESX7</accession>
<dbReference type="SUPFAM" id="SSF46785">
    <property type="entry name" value="Winged helix' DNA-binding domain"/>
    <property type="match status" value="1"/>
</dbReference>
<dbReference type="SMART" id="SM00715">
    <property type="entry name" value="LA"/>
    <property type="match status" value="1"/>
</dbReference>
<evidence type="ECO:0000313" key="5">
    <source>
        <dbReference type="EMBL" id="CAC5422792.1"/>
    </source>
</evidence>
<dbReference type="SMART" id="SM00684">
    <property type="entry name" value="DM15"/>
    <property type="match status" value="2"/>
</dbReference>
<feature type="compositionally biased region" description="Polar residues" evidence="3">
    <location>
        <begin position="1210"/>
        <end position="1220"/>
    </location>
</feature>
<dbReference type="Gene3D" id="1.10.10.10">
    <property type="entry name" value="Winged helix-like DNA-binding domain superfamily/Winged helix DNA-binding domain"/>
    <property type="match status" value="1"/>
</dbReference>
<dbReference type="PANTHER" id="PTHR22792:SF132">
    <property type="entry name" value="LA-RELATED PROTEIN 1"/>
    <property type="match status" value="1"/>
</dbReference>
<feature type="compositionally biased region" description="Basic and acidic residues" evidence="3">
    <location>
        <begin position="1260"/>
        <end position="1269"/>
    </location>
</feature>
<evidence type="ECO:0000313" key="6">
    <source>
        <dbReference type="Proteomes" id="UP000507470"/>
    </source>
</evidence>
<gene>
    <name evidence="5" type="ORF">MCOR_54814</name>
</gene>
<feature type="compositionally biased region" description="Basic and acidic residues" evidence="3">
    <location>
        <begin position="100"/>
        <end position="114"/>
    </location>
</feature>
<feature type="region of interest" description="Disordered" evidence="3">
    <location>
        <begin position="459"/>
        <end position="533"/>
    </location>
</feature>
<sequence length="1282" mass="142539">MATAVGSNAPSEHFQSDLASEERGDSGSTVNNNEESPPKQGTDENVENETAVEDEKSEKEKTKVKKFDNKNYVEAPLPKSNPWNKNAQPTSPPAQIVKKPAGDEVKVIKPKVDVIKTTQASSAGLSDENWPALHEVTETQTSKKPMKTAVTNQSSAGSSGSQSQGSDSGGEDSSKENKDTSSNNGDGPGTPKRSRGIRSSKQKWVPLDIEPKGRRSRSQGRQPNGRGKFDRRPDSRGEIRGSDGRNWRDDMRPPSPRDGRGGFGGFRRGRGGRGRGARGRGRGRDFGPGDLVGQDVKYFSAEFNNETFYAEPASAPPTDRGSGGGGGFRGTVYFNPSFVDETVLKDLVKKQIEYYFSEDNLQRDFFLRRRMDKEGWIPISLIASFHRVQALTQDVALIIKSLKESEVLEMPEDALKVRGRITPDKWPIEAPPIGLTVSSTLHADVPEFVPGKAYNFQPVYNDHHDGNEGDDETTKSDNEDMFNDSLGYPNPNILSTSAPEMTGDWIQVKKKDRTPKKKEEKGEKRKKSDDQQEELDFMFDEEMEGFDVGRRNQFSEWSDDESDNEIADDELNKILIVTQTPPSLRKHPGGDRTGDHVRRSKMTSEMTKIINDGLCYYEQDLWEKENEDDFSKFSTVSVITKEKYEALMPHSTVAAQKLPPPPPPVTIQAAGKKVTTPPNAQPDIARSLPAYVPDTPGKKEKGPRTPHSKKEEMAPRFYPVVKDSARPHDPQTPRKKKTRHSSNPPVESHVGWIMDAREHRPSRSRNNSMSQSPSETMLSTSYGSYSSTPHAFPAFHHPSHELLKDNNFVWHVYHKYHAKCLKERKKLGVGMSQEMNTLFRFWSFFLRQHFNKKMYQEFKQLAVEDSIAGYRYDEETIRDYELGQLYGLEKFWAFLKYSRKHVEVHPKLKEWLSKYKKLEDFRIEMFPPDQDKGEGQKLHRRERQISESSIRERHTSGSKGQRGQSYPKYSASQSDQSKKETFDKQKDKTGVKDSNKAKDSQLTKSGGKDSHPAKAGGTHVTKSTDSSHSKSGGRDSHSAKVESQSTKSGGRDSHSAKAESQSTKSGGRDSHSAKAESQSTKSAGRDSHTAKVESQSSKSAGRDSHLSKVSDKESPKPAESHSSKSSDSNVKSTTKDSGLNKSAGKDSGRSHQTKPYNREPPRHGGQYSKPNSAKPAASKTGGKFTDSKTSQSGDSKHQSSVKPSDLKSASKPTTPQSPTAKDTKQSDKTQQSTAKDTDMSKTQQSSKAVADTTKTQQSNKTEKDTETAKTKSVQSKSQVGKE</sequence>
<feature type="compositionally biased region" description="Low complexity" evidence="3">
    <location>
        <begin position="153"/>
        <end position="166"/>
    </location>
</feature>
<feature type="compositionally biased region" description="Basic and acidic residues" evidence="3">
    <location>
        <begin position="227"/>
        <end position="260"/>
    </location>
</feature>
<feature type="compositionally biased region" description="Basic and acidic residues" evidence="3">
    <location>
        <begin position="461"/>
        <end position="478"/>
    </location>
</feature>
<evidence type="ECO:0000259" key="4">
    <source>
        <dbReference type="PROSITE" id="PS50961"/>
    </source>
</evidence>
<feature type="compositionally biased region" description="Polar residues" evidence="3">
    <location>
        <begin position="1228"/>
        <end position="1259"/>
    </location>
</feature>
<evidence type="ECO:0000256" key="1">
    <source>
        <dbReference type="ARBA" id="ARBA00022884"/>
    </source>
</evidence>
<dbReference type="EMBL" id="CACVKT020009700">
    <property type="protein sequence ID" value="CAC5422791.1"/>
    <property type="molecule type" value="Genomic_DNA"/>
</dbReference>
<feature type="region of interest" description="Disordered" evidence="3">
    <location>
        <begin position="1"/>
        <end position="289"/>
    </location>
</feature>
<feature type="compositionally biased region" description="Polar residues" evidence="3">
    <location>
        <begin position="1"/>
        <end position="10"/>
    </location>
</feature>
<dbReference type="Proteomes" id="UP000507470">
    <property type="component" value="Unassembled WGS sequence"/>
</dbReference>
<feature type="compositionally biased region" description="Basic and acidic residues" evidence="3">
    <location>
        <begin position="517"/>
        <end position="530"/>
    </location>
</feature>
<protein>
    <submittedName>
        <fullName evidence="5">LARP1</fullName>
    </submittedName>
</protein>
<feature type="compositionally biased region" description="Polar residues" evidence="3">
    <location>
        <begin position="1272"/>
        <end position="1282"/>
    </location>
</feature>
<feature type="compositionally biased region" description="Basic residues" evidence="3">
    <location>
        <begin position="267"/>
        <end position="281"/>
    </location>
</feature>
<dbReference type="OrthoDB" id="340227at2759"/>